<feature type="transmembrane region" description="Helical" evidence="1">
    <location>
        <begin position="6"/>
        <end position="27"/>
    </location>
</feature>
<reference evidence="3" key="1">
    <citation type="submission" date="2016-11" db="EMBL/GenBank/DDBJ databases">
        <authorList>
            <person name="Varghese N."/>
            <person name="Submissions S."/>
        </authorList>
    </citation>
    <scope>NUCLEOTIDE SEQUENCE [LARGE SCALE GENOMIC DNA]</scope>
    <source>
        <strain evidence="3">DSM 11792</strain>
    </source>
</reference>
<gene>
    <name evidence="2" type="ORF">SAMN02745218_00490</name>
</gene>
<evidence type="ECO:0000313" key="3">
    <source>
        <dbReference type="Proteomes" id="UP000184196"/>
    </source>
</evidence>
<organism evidence="2 3">
    <name type="scientific">Desulfofundulus australicus DSM 11792</name>
    <dbReference type="NCBI Taxonomy" id="1121425"/>
    <lineage>
        <taxon>Bacteria</taxon>
        <taxon>Bacillati</taxon>
        <taxon>Bacillota</taxon>
        <taxon>Clostridia</taxon>
        <taxon>Eubacteriales</taxon>
        <taxon>Peptococcaceae</taxon>
        <taxon>Desulfofundulus</taxon>
    </lineage>
</organism>
<protein>
    <submittedName>
        <fullName evidence="2">Branched-chain amino acid transport protein</fullName>
    </submittedName>
</protein>
<dbReference type="Pfam" id="PF05437">
    <property type="entry name" value="AzlD"/>
    <property type="match status" value="1"/>
</dbReference>
<keyword evidence="1" id="KW-0472">Membrane</keyword>
<dbReference type="Proteomes" id="UP000184196">
    <property type="component" value="Unassembled WGS sequence"/>
</dbReference>
<dbReference type="OrthoDB" id="9811308at2"/>
<evidence type="ECO:0000256" key="1">
    <source>
        <dbReference type="SAM" id="Phobius"/>
    </source>
</evidence>
<keyword evidence="3" id="KW-1185">Reference proteome</keyword>
<dbReference type="InterPro" id="IPR008407">
    <property type="entry name" value="Brnchd-chn_aa_trnsp_AzlD"/>
</dbReference>
<proteinExistence type="predicted"/>
<keyword evidence="1" id="KW-1133">Transmembrane helix</keyword>
<feature type="transmembrane region" description="Helical" evidence="1">
    <location>
        <begin position="39"/>
        <end position="58"/>
    </location>
</feature>
<dbReference type="RefSeq" id="WP_027355407.1">
    <property type="nucleotide sequence ID" value="NZ_FQUW01000007.1"/>
</dbReference>
<dbReference type="EMBL" id="FQUW01000007">
    <property type="protein sequence ID" value="SHE57147.1"/>
    <property type="molecule type" value="Genomic_DNA"/>
</dbReference>
<keyword evidence="1" id="KW-0812">Transmembrane</keyword>
<name>A0A1M4UKD0_9FIRM</name>
<evidence type="ECO:0000313" key="2">
    <source>
        <dbReference type="EMBL" id="SHE57147.1"/>
    </source>
</evidence>
<accession>A0A1M4UKD0</accession>
<dbReference type="AlphaFoldDB" id="A0A1M4UKD0"/>
<sequence>MEQTVWIIILVIAAANYLFRVTPLLLLSRFRIPPSWIRWLGYVPVAVLAALVAPEIFLKGDILVLTPENKNLIAAIPAFGVAVKTRSLLFTLLAGVASMALLNSLP</sequence>